<keyword evidence="2" id="KW-1185">Reference proteome</keyword>
<evidence type="ECO:0000313" key="2">
    <source>
        <dbReference type="Proteomes" id="UP000527355"/>
    </source>
</evidence>
<dbReference type="AlphaFoldDB" id="A0A7J7VYV3"/>
<reference evidence="1 2" key="1">
    <citation type="journal article" date="2020" name="Nature">
        <title>Six reference-quality genomes reveal evolution of bat adaptations.</title>
        <authorList>
            <person name="Jebb D."/>
            <person name="Huang Z."/>
            <person name="Pippel M."/>
            <person name="Hughes G.M."/>
            <person name="Lavrichenko K."/>
            <person name="Devanna P."/>
            <person name="Winkler S."/>
            <person name="Jermiin L.S."/>
            <person name="Skirmuntt E.C."/>
            <person name="Katzourakis A."/>
            <person name="Burkitt-Gray L."/>
            <person name="Ray D.A."/>
            <person name="Sullivan K.A.M."/>
            <person name="Roscito J.G."/>
            <person name="Kirilenko B.M."/>
            <person name="Davalos L.M."/>
            <person name="Corthals A.P."/>
            <person name="Power M.L."/>
            <person name="Jones G."/>
            <person name="Ransome R.D."/>
            <person name="Dechmann D.K.N."/>
            <person name="Locatelli A.G."/>
            <person name="Puechmaille S.J."/>
            <person name="Fedrigo O."/>
            <person name="Jarvis E.D."/>
            <person name="Hiller M."/>
            <person name="Vernes S.C."/>
            <person name="Myers E.W."/>
            <person name="Teeling E.C."/>
        </authorList>
    </citation>
    <scope>NUCLEOTIDE SEQUENCE [LARGE SCALE GENOMIC DNA]</scope>
    <source>
        <strain evidence="1">MMyoMyo1</strain>
        <tissue evidence="1">Flight muscle</tissue>
    </source>
</reference>
<dbReference type="Proteomes" id="UP000527355">
    <property type="component" value="Unassembled WGS sequence"/>
</dbReference>
<proteinExistence type="predicted"/>
<dbReference type="EMBL" id="JABWUV010000009">
    <property type="protein sequence ID" value="KAF6330226.1"/>
    <property type="molecule type" value="Genomic_DNA"/>
</dbReference>
<organism evidence="1 2">
    <name type="scientific">Myotis myotis</name>
    <name type="common">Greater mouse-eared bat</name>
    <name type="synonym">Vespertilio myotis</name>
    <dbReference type="NCBI Taxonomy" id="51298"/>
    <lineage>
        <taxon>Eukaryota</taxon>
        <taxon>Metazoa</taxon>
        <taxon>Chordata</taxon>
        <taxon>Craniata</taxon>
        <taxon>Vertebrata</taxon>
        <taxon>Euteleostomi</taxon>
        <taxon>Mammalia</taxon>
        <taxon>Eutheria</taxon>
        <taxon>Laurasiatheria</taxon>
        <taxon>Chiroptera</taxon>
        <taxon>Yangochiroptera</taxon>
        <taxon>Vespertilionidae</taxon>
        <taxon>Myotis</taxon>
    </lineage>
</organism>
<evidence type="ECO:0000313" key="1">
    <source>
        <dbReference type="EMBL" id="KAF6330226.1"/>
    </source>
</evidence>
<accession>A0A7J7VYV3</accession>
<protein>
    <submittedName>
        <fullName evidence="1">Uncharacterized protein</fullName>
    </submittedName>
</protein>
<comment type="caution">
    <text evidence="1">The sequence shown here is derived from an EMBL/GenBank/DDBJ whole genome shotgun (WGS) entry which is preliminary data.</text>
</comment>
<gene>
    <name evidence="1" type="ORF">mMyoMyo1_012229</name>
</gene>
<name>A0A7J7VYV3_MYOMY</name>
<sequence>MLTALREKSIAEYPRAEVSILEKVGRESCSLLELFKLSDATSFAQEGFSRGEYGAAHGKGSAVLFLGWWRTLRRRRDSLQPRLGSDCNSALAAGACAEEEKAAVAVAARVAAARRVPAGSVRAPTGRAERTRRCGAAAERRLLSCCIFDIVSLTLLHD</sequence>